<evidence type="ECO:0000313" key="1">
    <source>
        <dbReference type="EMBL" id="ERT14197.1"/>
    </source>
</evidence>
<dbReference type="AlphaFoldDB" id="U7R4I4"/>
<keyword evidence="2" id="KW-1185">Reference proteome</keyword>
<comment type="caution">
    <text evidence="1">The sequence shown here is derived from an EMBL/GenBank/DDBJ whole genome shotgun (WGS) entry which is preliminary data.</text>
</comment>
<sequence>MVRVAVNTIKAVKITKGGNIGIMIIKSTALINWIKVTNQIAFFSRVRECFIYDFIRIT</sequence>
<dbReference type="Proteomes" id="UP000017133">
    <property type="component" value="Unassembled WGS sequence"/>
</dbReference>
<accession>U7R4I4</accession>
<protein>
    <submittedName>
        <fullName evidence="1">Uncharacterized protein</fullName>
    </submittedName>
</protein>
<evidence type="ECO:0000313" key="2">
    <source>
        <dbReference type="Proteomes" id="UP000017133"/>
    </source>
</evidence>
<organism evidence="1 2">
    <name type="scientific">Photorhabdus temperata J3</name>
    <dbReference type="NCBI Taxonomy" id="1389415"/>
    <lineage>
        <taxon>Bacteria</taxon>
        <taxon>Pseudomonadati</taxon>
        <taxon>Pseudomonadota</taxon>
        <taxon>Gammaproteobacteria</taxon>
        <taxon>Enterobacterales</taxon>
        <taxon>Morganellaceae</taxon>
        <taxon>Photorhabdus</taxon>
    </lineage>
</organism>
<gene>
    <name evidence="1" type="ORF">O185_05005</name>
</gene>
<reference evidence="1 2" key="1">
    <citation type="submission" date="2013-10" db="EMBL/GenBank/DDBJ databases">
        <title>Whole Genome Shotgun Sequence of Photorhabdus temperata J3.</title>
        <authorList>
            <person name="Park G.-S."/>
            <person name="Hong S.-J."/>
            <person name="Shin J.-H."/>
        </authorList>
    </citation>
    <scope>NUCLEOTIDE SEQUENCE [LARGE SCALE GENOMIC DNA]</scope>
    <source>
        <strain evidence="1 2">J3</strain>
    </source>
</reference>
<dbReference type="EMBL" id="AXDT01000037">
    <property type="protein sequence ID" value="ERT14197.1"/>
    <property type="molecule type" value="Genomic_DNA"/>
</dbReference>
<name>U7R4I4_PHOTE</name>
<proteinExistence type="predicted"/>